<dbReference type="PANTHER" id="PTHR23329">
    <property type="entry name" value="TUFTELIN-INTERACTING PROTEIN 11-RELATED"/>
    <property type="match status" value="1"/>
</dbReference>
<dbReference type="EMBL" id="JAODUO010000845">
    <property type="protein sequence ID" value="KAK2173882.1"/>
    <property type="molecule type" value="Genomic_DNA"/>
</dbReference>
<dbReference type="GO" id="GO:0071008">
    <property type="term" value="C:U2-type post-mRNA release spliceosomal complex"/>
    <property type="evidence" value="ECO:0007669"/>
    <property type="project" value="TreeGrafter"/>
</dbReference>
<evidence type="ECO:0000256" key="2">
    <source>
        <dbReference type="ARBA" id="ARBA00010900"/>
    </source>
</evidence>
<keyword evidence="4 7" id="KW-0747">Spliceosome</keyword>
<dbReference type="InterPro" id="IPR022783">
    <property type="entry name" value="GCFC_dom"/>
</dbReference>
<proteinExistence type="inferred from homology"/>
<feature type="region of interest" description="Disordered" evidence="8">
    <location>
        <begin position="39"/>
        <end position="63"/>
    </location>
</feature>
<feature type="region of interest" description="Disordered" evidence="8">
    <location>
        <begin position="178"/>
        <end position="204"/>
    </location>
</feature>
<evidence type="ECO:0000256" key="1">
    <source>
        <dbReference type="ARBA" id="ARBA00004123"/>
    </source>
</evidence>
<dbReference type="SMART" id="SM00443">
    <property type="entry name" value="G_patch"/>
    <property type="match status" value="1"/>
</dbReference>
<protein>
    <recommendedName>
        <fullName evidence="9">G-patch domain-containing protein</fullName>
    </recommendedName>
</protein>
<evidence type="ECO:0000256" key="4">
    <source>
        <dbReference type="ARBA" id="ARBA00022728"/>
    </source>
</evidence>
<evidence type="ECO:0000256" key="5">
    <source>
        <dbReference type="ARBA" id="ARBA00023187"/>
    </source>
</evidence>
<dbReference type="Pfam" id="PF12457">
    <property type="entry name" value="TIP_N"/>
    <property type="match status" value="1"/>
</dbReference>
<dbReference type="InterPro" id="IPR045211">
    <property type="entry name" value="TFP11/STIP/Ntr1"/>
</dbReference>
<evidence type="ECO:0000313" key="10">
    <source>
        <dbReference type="EMBL" id="KAK2173882.1"/>
    </source>
</evidence>
<keyword evidence="5 7" id="KW-0508">mRNA splicing</keyword>
<dbReference type="InterPro" id="IPR022159">
    <property type="entry name" value="STIP/TFIP11_N"/>
</dbReference>
<keyword evidence="3 7" id="KW-0507">mRNA processing</keyword>
<dbReference type="Proteomes" id="UP001209878">
    <property type="component" value="Unassembled WGS sequence"/>
</dbReference>
<dbReference type="GO" id="GO:0000390">
    <property type="term" value="P:spliceosomal complex disassembly"/>
    <property type="evidence" value="ECO:0007669"/>
    <property type="project" value="InterPro"/>
</dbReference>
<reference evidence="10" key="1">
    <citation type="journal article" date="2023" name="Mol. Biol. Evol.">
        <title>Third-Generation Sequencing Reveals the Adaptive Role of the Epigenome in Three Deep-Sea Polychaetes.</title>
        <authorList>
            <person name="Perez M."/>
            <person name="Aroh O."/>
            <person name="Sun Y."/>
            <person name="Lan Y."/>
            <person name="Juniper S.K."/>
            <person name="Young C.R."/>
            <person name="Angers B."/>
            <person name="Qian P.Y."/>
        </authorList>
    </citation>
    <scope>NUCLEOTIDE SEQUENCE</scope>
    <source>
        <strain evidence="10">R07B-5</strain>
    </source>
</reference>
<dbReference type="InterPro" id="IPR024933">
    <property type="entry name" value="TFP11"/>
</dbReference>
<feature type="compositionally biased region" description="Acidic residues" evidence="8">
    <location>
        <begin position="86"/>
        <end position="97"/>
    </location>
</feature>
<dbReference type="Pfam" id="PF01585">
    <property type="entry name" value="G-patch"/>
    <property type="match status" value="1"/>
</dbReference>
<dbReference type="PROSITE" id="PS50174">
    <property type="entry name" value="G_PATCH"/>
    <property type="match status" value="1"/>
</dbReference>
<keyword evidence="6 7" id="KW-0539">Nucleus</keyword>
<comment type="similarity">
    <text evidence="2 7">Belongs to the TFP11/STIP family.</text>
</comment>
<dbReference type="AlphaFoldDB" id="A0AAD9KMH1"/>
<evidence type="ECO:0000259" key="9">
    <source>
        <dbReference type="PROSITE" id="PS50174"/>
    </source>
</evidence>
<evidence type="ECO:0000313" key="11">
    <source>
        <dbReference type="Proteomes" id="UP001209878"/>
    </source>
</evidence>
<organism evidence="10 11">
    <name type="scientific">Ridgeia piscesae</name>
    <name type="common">Tubeworm</name>
    <dbReference type="NCBI Taxonomy" id="27915"/>
    <lineage>
        <taxon>Eukaryota</taxon>
        <taxon>Metazoa</taxon>
        <taxon>Spiralia</taxon>
        <taxon>Lophotrochozoa</taxon>
        <taxon>Annelida</taxon>
        <taxon>Polychaeta</taxon>
        <taxon>Sedentaria</taxon>
        <taxon>Canalipalpata</taxon>
        <taxon>Sabellida</taxon>
        <taxon>Siboglinidae</taxon>
        <taxon>Ridgeia</taxon>
    </lineage>
</organism>
<feature type="region of interest" description="Disordered" evidence="8">
    <location>
        <begin position="86"/>
        <end position="127"/>
    </location>
</feature>
<dbReference type="PIRSF" id="PIRSF017706">
    <property type="entry name" value="TFIP11"/>
    <property type="match status" value="1"/>
</dbReference>
<sequence length="811" mass="93684">MSSPEVERFEITDEDLQNEFNPNRKHFRMSKNKATYGIWAEDSDEEQRPSFGGGGRGSKDYTAPVNFISGGVKVGDKVTKEVEDGADLVTDSDEELEPVSKQKPKTTRLGFQGGKHRQGSGIGDWERHTRGIGQRLLEKMGHVPGRGLGKNLQGISAPVEAFKRKGKAALGFYGTERTEQSLKDYPSKPDSEEEEETEFRSQLHQWRRMGEEKKKPKYVYKTADELIATGGKKKIKGTDSVLAKVKVIDMTGKEKRVLSGYHAISHKHDRPDEIEEEVVYSQLHRKKAFDMPELLHNLDLLVEMAEDDILQNERKLTYERDVVVNVKFEQEKTAHVCEQEEEKIERLKQVLTLVESLETRSQGDGEPLTLAEVAKALTRFQDEFYEEYHMYNLSTLAVALVFPMMRKEFKDWSPLRSPRHGADMVREWRPILADTHRTVGRGQSDMDPYERLLWEVWMPYIRATVSEWSVRDPDALLEVLEAWFPLLTAWMQCNILEQLILPKLQNEVENWNPLTDTVPIHAWLHPWLPLMADRLEPLYAPIRHKLANALKNWHPSDPSAKLILQPWLGVFRPGHMEAFLLKNIIPKLALCLQEFVINPHMQHLDAWTWVMMWLDIIPLPHVVSLLEKYFFGKWLQVLCTWLNSSPNYDEVTKWYMGWKAMFPEKLLASPVIKEQFSRALDIMNRAVSGHYQPGARENIAYLTHTERSRAFEAPPTVTDREVLLTQMAPPVRNVAATTSLMAGKISFREMLENKAAEHQILFMPVPNKTYEAKQVYKFGNVQIYIDRNVVFMMENFLWLPVSINTLVEKAR</sequence>
<evidence type="ECO:0000256" key="3">
    <source>
        <dbReference type="ARBA" id="ARBA00022664"/>
    </source>
</evidence>
<dbReference type="PANTHER" id="PTHR23329:SF1">
    <property type="entry name" value="TUFTELIN-INTERACTING PROTEIN 11"/>
    <property type="match status" value="1"/>
</dbReference>
<evidence type="ECO:0000256" key="6">
    <source>
        <dbReference type="ARBA" id="ARBA00023242"/>
    </source>
</evidence>
<dbReference type="InterPro" id="IPR000467">
    <property type="entry name" value="G_patch_dom"/>
</dbReference>
<name>A0AAD9KMH1_RIDPI</name>
<feature type="compositionally biased region" description="Basic and acidic residues" evidence="8">
    <location>
        <begin position="178"/>
        <end position="190"/>
    </location>
</feature>
<comment type="caution">
    <text evidence="10">The sequence shown here is derived from an EMBL/GenBank/DDBJ whole genome shotgun (WGS) entry which is preliminary data.</text>
</comment>
<feature type="domain" description="G-patch" evidence="9">
    <location>
        <begin position="129"/>
        <end position="175"/>
    </location>
</feature>
<accession>A0AAD9KMH1</accession>
<keyword evidence="11" id="KW-1185">Reference proteome</keyword>
<evidence type="ECO:0000256" key="8">
    <source>
        <dbReference type="SAM" id="MobiDB-lite"/>
    </source>
</evidence>
<dbReference type="GO" id="GO:0003676">
    <property type="term" value="F:nucleic acid binding"/>
    <property type="evidence" value="ECO:0007669"/>
    <property type="project" value="InterPro"/>
</dbReference>
<dbReference type="Pfam" id="PF07842">
    <property type="entry name" value="GCFC"/>
    <property type="match status" value="1"/>
</dbReference>
<comment type="subcellular location">
    <subcellularLocation>
        <location evidence="1 7">Nucleus</location>
    </subcellularLocation>
</comment>
<gene>
    <name evidence="10" type="ORF">NP493_843g01005</name>
</gene>
<evidence type="ECO:0000256" key="7">
    <source>
        <dbReference type="PIRNR" id="PIRNR017706"/>
    </source>
</evidence>